<dbReference type="SFLD" id="SFLDG01129">
    <property type="entry name" value="C1.5:_HAD__Beta-PGM__Phosphata"/>
    <property type="match status" value="1"/>
</dbReference>
<evidence type="ECO:0000313" key="2">
    <source>
        <dbReference type="Proteomes" id="UP000823635"/>
    </source>
</evidence>
<dbReference type="Pfam" id="PF00702">
    <property type="entry name" value="Hydrolase"/>
    <property type="match status" value="1"/>
</dbReference>
<accession>A0A9D9GYA6</accession>
<proteinExistence type="predicted"/>
<dbReference type="InterPro" id="IPR023198">
    <property type="entry name" value="PGP-like_dom2"/>
</dbReference>
<dbReference type="SFLD" id="SFLDS00003">
    <property type="entry name" value="Haloacid_Dehalogenase"/>
    <property type="match status" value="1"/>
</dbReference>
<keyword evidence="1" id="KW-0378">Hydrolase</keyword>
<organism evidence="1 2">
    <name type="scientific">Candidatus Egerieousia excrementavium</name>
    <dbReference type="NCBI Taxonomy" id="2840778"/>
    <lineage>
        <taxon>Bacteria</taxon>
        <taxon>Pseudomonadati</taxon>
        <taxon>Bacteroidota</taxon>
        <taxon>Bacteroidia</taxon>
        <taxon>Bacteroidales</taxon>
        <taxon>Candidatus Egerieousia</taxon>
    </lineage>
</organism>
<dbReference type="Gene3D" id="3.40.50.1000">
    <property type="entry name" value="HAD superfamily/HAD-like"/>
    <property type="match status" value="1"/>
</dbReference>
<dbReference type="PANTHER" id="PTHR47478">
    <property type="match status" value="1"/>
</dbReference>
<dbReference type="GO" id="GO:0016787">
    <property type="term" value="F:hydrolase activity"/>
    <property type="evidence" value="ECO:0007669"/>
    <property type="project" value="UniProtKB-KW"/>
</dbReference>
<dbReference type="PANTHER" id="PTHR47478:SF1">
    <property type="entry name" value="PYRIMIDINE 5'-NUCLEOTIDASE YJJG"/>
    <property type="match status" value="1"/>
</dbReference>
<reference evidence="1" key="1">
    <citation type="submission" date="2020-10" db="EMBL/GenBank/DDBJ databases">
        <authorList>
            <person name="Gilroy R."/>
        </authorList>
    </citation>
    <scope>NUCLEOTIDE SEQUENCE</scope>
    <source>
        <strain evidence="1">15467</strain>
    </source>
</reference>
<dbReference type="SUPFAM" id="SSF56784">
    <property type="entry name" value="HAD-like"/>
    <property type="match status" value="1"/>
</dbReference>
<dbReference type="AlphaFoldDB" id="A0A9D9GYA6"/>
<evidence type="ECO:0000313" key="1">
    <source>
        <dbReference type="EMBL" id="MBO8428767.1"/>
    </source>
</evidence>
<comment type="caution">
    <text evidence="1">The sequence shown here is derived from an EMBL/GenBank/DDBJ whole genome shotgun (WGS) entry which is preliminary data.</text>
</comment>
<dbReference type="Gene3D" id="1.10.150.240">
    <property type="entry name" value="Putative phosphatase, domain 2"/>
    <property type="match status" value="1"/>
</dbReference>
<gene>
    <name evidence="1" type="ORF">IAC68_02395</name>
</gene>
<dbReference type="InterPro" id="IPR036412">
    <property type="entry name" value="HAD-like_sf"/>
</dbReference>
<dbReference type="EMBL" id="JADINB010000056">
    <property type="protein sequence ID" value="MBO8428767.1"/>
    <property type="molecule type" value="Genomic_DNA"/>
</dbReference>
<dbReference type="InterPro" id="IPR052550">
    <property type="entry name" value="Pyrimidine_5'-ntase_YjjG"/>
</dbReference>
<sequence length="257" mass="29974">MKRYTYYLFDIDRTLWAFDSNSKRVIFSLLDFYDLHRRLHVFSKEEFFRRYDSVNRLLWQQYEAGLLSKEQLRISRFYETFLKYVEEGGEMADEFSDREMLLDFSSRFSENYLYRMPYEKELEPGAYKVLAELRRRGCKIAAVSNGFKEIQYGKLGNSGILDFMDAVIISEEVGAHKPSPFIFRAALEALCGKEACADKQNRDIIKSQTIMVGDDFANDIEGAQIFGIDQFYYNPCHRACDGGPTYESDSLLSLLDS</sequence>
<protein>
    <submittedName>
        <fullName evidence="1">HAD-IA family hydrolase</fullName>
    </submittedName>
</protein>
<dbReference type="NCBIfam" id="TIGR01549">
    <property type="entry name" value="HAD-SF-IA-v1"/>
    <property type="match status" value="1"/>
</dbReference>
<reference evidence="1" key="2">
    <citation type="journal article" date="2021" name="PeerJ">
        <title>Extensive microbial diversity within the chicken gut microbiome revealed by metagenomics and culture.</title>
        <authorList>
            <person name="Gilroy R."/>
            <person name="Ravi A."/>
            <person name="Getino M."/>
            <person name="Pursley I."/>
            <person name="Horton D.L."/>
            <person name="Alikhan N.F."/>
            <person name="Baker D."/>
            <person name="Gharbi K."/>
            <person name="Hall N."/>
            <person name="Watson M."/>
            <person name="Adriaenssens E.M."/>
            <person name="Foster-Nyarko E."/>
            <person name="Jarju S."/>
            <person name="Secka A."/>
            <person name="Antonio M."/>
            <person name="Oren A."/>
            <person name="Chaudhuri R.R."/>
            <person name="La Ragione R."/>
            <person name="Hildebrand F."/>
            <person name="Pallen M.J."/>
        </authorList>
    </citation>
    <scope>NUCLEOTIDE SEQUENCE</scope>
    <source>
        <strain evidence="1">15467</strain>
    </source>
</reference>
<dbReference type="InterPro" id="IPR006439">
    <property type="entry name" value="HAD-SF_hydro_IA"/>
</dbReference>
<dbReference type="Proteomes" id="UP000823635">
    <property type="component" value="Unassembled WGS sequence"/>
</dbReference>
<dbReference type="InterPro" id="IPR023214">
    <property type="entry name" value="HAD_sf"/>
</dbReference>
<name>A0A9D9GYA6_9BACT</name>